<feature type="compositionally biased region" description="Acidic residues" evidence="1">
    <location>
        <begin position="145"/>
        <end position="165"/>
    </location>
</feature>
<accession>A0A507APC8</accession>
<organism evidence="2 3">
    <name type="scientific">Thyridium curvatum</name>
    <dbReference type="NCBI Taxonomy" id="1093900"/>
    <lineage>
        <taxon>Eukaryota</taxon>
        <taxon>Fungi</taxon>
        <taxon>Dikarya</taxon>
        <taxon>Ascomycota</taxon>
        <taxon>Pezizomycotina</taxon>
        <taxon>Sordariomycetes</taxon>
        <taxon>Sordariomycetidae</taxon>
        <taxon>Thyridiales</taxon>
        <taxon>Thyridiaceae</taxon>
        <taxon>Thyridium</taxon>
    </lineage>
</organism>
<dbReference type="RefSeq" id="XP_030990277.1">
    <property type="nucleotide sequence ID" value="XM_031144919.1"/>
</dbReference>
<dbReference type="InParanoid" id="A0A507APC8"/>
<keyword evidence="3" id="KW-1185">Reference proteome</keyword>
<proteinExistence type="predicted"/>
<dbReference type="AlphaFoldDB" id="A0A507APC8"/>
<reference evidence="2 3" key="1">
    <citation type="submission" date="2019-06" db="EMBL/GenBank/DDBJ databases">
        <title>Draft genome sequence of the filamentous fungus Phialemoniopsis curvata isolated from diesel fuel.</title>
        <authorList>
            <person name="Varaljay V.A."/>
            <person name="Lyon W.J."/>
            <person name="Crouch A.L."/>
            <person name="Drake C.E."/>
            <person name="Hollomon J.M."/>
            <person name="Nadeau L.J."/>
            <person name="Nunn H.S."/>
            <person name="Stevenson B.S."/>
            <person name="Bojanowski C.L."/>
            <person name="Crookes-Goodson W.J."/>
        </authorList>
    </citation>
    <scope>NUCLEOTIDE SEQUENCE [LARGE SCALE GENOMIC DNA]</scope>
    <source>
        <strain evidence="2 3">D216</strain>
    </source>
</reference>
<gene>
    <name evidence="2" type="ORF">E0L32_009905</name>
</gene>
<dbReference type="GeneID" id="41977352"/>
<feature type="region of interest" description="Disordered" evidence="1">
    <location>
        <begin position="124"/>
        <end position="165"/>
    </location>
</feature>
<feature type="compositionally biased region" description="Basic and acidic residues" evidence="1">
    <location>
        <begin position="124"/>
        <end position="140"/>
    </location>
</feature>
<name>A0A507APC8_9PEZI</name>
<feature type="compositionally biased region" description="Basic and acidic residues" evidence="1">
    <location>
        <begin position="57"/>
        <end position="97"/>
    </location>
</feature>
<dbReference type="EMBL" id="SKBQ01000076">
    <property type="protein sequence ID" value="TPX08566.1"/>
    <property type="molecule type" value="Genomic_DNA"/>
</dbReference>
<feature type="compositionally biased region" description="Basic and acidic residues" evidence="1">
    <location>
        <begin position="31"/>
        <end position="40"/>
    </location>
</feature>
<dbReference type="Proteomes" id="UP000319257">
    <property type="component" value="Unassembled WGS sequence"/>
</dbReference>
<dbReference type="OrthoDB" id="5420672at2759"/>
<evidence type="ECO:0000256" key="1">
    <source>
        <dbReference type="SAM" id="MobiDB-lite"/>
    </source>
</evidence>
<comment type="caution">
    <text evidence="2">The sequence shown here is derived from an EMBL/GenBank/DDBJ whole genome shotgun (WGS) entry which is preliminary data.</text>
</comment>
<protein>
    <submittedName>
        <fullName evidence="2">Uncharacterized protein</fullName>
    </submittedName>
</protein>
<sequence>MLKIMAKKRNFEGDEDDQIPNYKSFQRKFKSLGDKAKDNYDLNEDDPEKWDSQQQPDHAEDTQKAARDEREGREKARDWYRDEADEGHDERIEKVRGNEQVLTNQIAHIDPDYEYVTSMRDMDPDLRRELEEENERRWAAHEQTGGEDDDQEENSDMDIVSDDDE</sequence>
<evidence type="ECO:0000313" key="2">
    <source>
        <dbReference type="EMBL" id="TPX08566.1"/>
    </source>
</evidence>
<feature type="region of interest" description="Disordered" evidence="1">
    <location>
        <begin position="1"/>
        <end position="105"/>
    </location>
</feature>
<evidence type="ECO:0000313" key="3">
    <source>
        <dbReference type="Proteomes" id="UP000319257"/>
    </source>
</evidence>